<reference evidence="2 3" key="1">
    <citation type="submission" date="2017-11" db="EMBL/GenBank/DDBJ databases">
        <title>Comparitive Functional Genomics of Dry Heat Resistant strains isolated from the Viking Spacecraft.</title>
        <authorList>
            <person name="Seuylemezian A."/>
            <person name="Cooper K."/>
            <person name="Vaishampayan P."/>
        </authorList>
    </citation>
    <scope>NUCLEOTIDE SEQUENCE [LARGE SCALE GENOMIC DNA]</scope>
    <source>
        <strain evidence="2 3">V1-29</strain>
    </source>
</reference>
<name>A0A2N5M104_9BACI</name>
<feature type="transmembrane region" description="Helical" evidence="1">
    <location>
        <begin position="7"/>
        <end position="28"/>
    </location>
</feature>
<organism evidence="2 3">
    <name type="scientific">Peribacillus deserti</name>
    <dbReference type="NCBI Taxonomy" id="673318"/>
    <lineage>
        <taxon>Bacteria</taxon>
        <taxon>Bacillati</taxon>
        <taxon>Bacillota</taxon>
        <taxon>Bacilli</taxon>
        <taxon>Bacillales</taxon>
        <taxon>Bacillaceae</taxon>
        <taxon>Peribacillus</taxon>
    </lineage>
</organism>
<evidence type="ECO:0000313" key="2">
    <source>
        <dbReference type="EMBL" id="PLT28054.1"/>
    </source>
</evidence>
<keyword evidence="1" id="KW-0472">Membrane</keyword>
<evidence type="ECO:0000313" key="3">
    <source>
        <dbReference type="Proteomes" id="UP000234748"/>
    </source>
</evidence>
<dbReference type="OrthoDB" id="7060422at2"/>
<comment type="caution">
    <text evidence="2">The sequence shown here is derived from an EMBL/GenBank/DDBJ whole genome shotgun (WGS) entry which is preliminary data.</text>
</comment>
<gene>
    <name evidence="2" type="ORF">CUU66_20590</name>
</gene>
<dbReference type="EMBL" id="PGUY01000068">
    <property type="protein sequence ID" value="PLT28054.1"/>
    <property type="molecule type" value="Genomic_DNA"/>
</dbReference>
<dbReference type="AlphaFoldDB" id="A0A2N5M104"/>
<accession>A0A2N5M104</accession>
<keyword evidence="3" id="KW-1185">Reference proteome</keyword>
<evidence type="ECO:0000256" key="1">
    <source>
        <dbReference type="SAM" id="Phobius"/>
    </source>
</evidence>
<dbReference type="InterPro" id="IPR025495">
    <property type="entry name" value="DUF4386"/>
</dbReference>
<keyword evidence="1" id="KW-1133">Transmembrane helix</keyword>
<protein>
    <submittedName>
        <fullName evidence="2">Uncharacterized protein</fullName>
    </submittedName>
</protein>
<proteinExistence type="predicted"/>
<sequence length="111" mass="12738">MIYAGILGIAILIMIFILVLINSIEYFSSFNVVNFQSFVMLFLKAFHIMWSFSLIIFGGHLMTLGCLMFTSDIVPKGISIHKNKFWLGFLKIYKPPQPKQQPVNGNQKKLH</sequence>
<keyword evidence="1" id="KW-0812">Transmembrane</keyword>
<dbReference type="Pfam" id="PF14329">
    <property type="entry name" value="DUF4386"/>
    <property type="match status" value="1"/>
</dbReference>
<feature type="transmembrane region" description="Helical" evidence="1">
    <location>
        <begin position="48"/>
        <end position="69"/>
    </location>
</feature>
<dbReference type="Proteomes" id="UP000234748">
    <property type="component" value="Unassembled WGS sequence"/>
</dbReference>